<comment type="caution">
    <text evidence="2">The sequence shown here is derived from an EMBL/GenBank/DDBJ whole genome shotgun (WGS) entry which is preliminary data.</text>
</comment>
<feature type="region of interest" description="Disordered" evidence="1">
    <location>
        <begin position="31"/>
        <end position="92"/>
    </location>
</feature>
<organism evidence="2 3">
    <name type="scientific">Streptomyces solincola</name>
    <dbReference type="NCBI Taxonomy" id="2100817"/>
    <lineage>
        <taxon>Bacteria</taxon>
        <taxon>Bacillati</taxon>
        <taxon>Actinomycetota</taxon>
        <taxon>Actinomycetes</taxon>
        <taxon>Kitasatosporales</taxon>
        <taxon>Streptomycetaceae</taxon>
        <taxon>Streptomyces</taxon>
    </lineage>
</organism>
<dbReference type="AlphaFoldDB" id="A0A2S9PVJ2"/>
<evidence type="ECO:0000256" key="1">
    <source>
        <dbReference type="SAM" id="MobiDB-lite"/>
    </source>
</evidence>
<keyword evidence="3" id="KW-1185">Reference proteome</keyword>
<proteinExistence type="predicted"/>
<evidence type="ECO:0000313" key="3">
    <source>
        <dbReference type="Proteomes" id="UP000239322"/>
    </source>
</evidence>
<sequence length="92" mass="9515">MPPDLDSAVERVAAGPAFLECRTRAERYVRSRTTGTEAVATFGARRPPGSGGGGSSPTASRSGGPAQSRSALIRPERQASRSAAKSRSLRSA</sequence>
<dbReference type="EMBL" id="PVLV01000205">
    <property type="protein sequence ID" value="PRH78442.1"/>
    <property type="molecule type" value="Genomic_DNA"/>
</dbReference>
<name>A0A2S9PVJ2_9ACTN</name>
<feature type="compositionally biased region" description="Low complexity" evidence="1">
    <location>
        <begin position="80"/>
        <end position="92"/>
    </location>
</feature>
<reference evidence="2 3" key="1">
    <citation type="submission" date="2018-03" db="EMBL/GenBank/DDBJ databases">
        <title>Novel Streptomyces sp. from soil.</title>
        <authorList>
            <person name="Tan G.Y.A."/>
            <person name="Lee Z.Y."/>
        </authorList>
    </citation>
    <scope>NUCLEOTIDE SEQUENCE [LARGE SCALE GENOMIC DNA]</scope>
    <source>
        <strain evidence="2 3">ST5x</strain>
    </source>
</reference>
<feature type="compositionally biased region" description="Low complexity" evidence="1">
    <location>
        <begin position="56"/>
        <end position="66"/>
    </location>
</feature>
<accession>A0A2S9PVJ2</accession>
<protein>
    <submittedName>
        <fullName evidence="2">Uncharacterized protein</fullName>
    </submittedName>
</protein>
<dbReference type="Proteomes" id="UP000239322">
    <property type="component" value="Unassembled WGS sequence"/>
</dbReference>
<evidence type="ECO:0000313" key="2">
    <source>
        <dbReference type="EMBL" id="PRH78442.1"/>
    </source>
</evidence>
<gene>
    <name evidence="2" type="ORF">C6N75_14860</name>
</gene>